<evidence type="ECO:0000313" key="1">
    <source>
        <dbReference type="EMBL" id="KAF7764939.1"/>
    </source>
</evidence>
<dbReference type="Proteomes" id="UP000016487">
    <property type="component" value="Unassembled WGS sequence"/>
</dbReference>
<name>A0AAD4AFF6_9GAMM</name>
<proteinExistence type="predicted"/>
<evidence type="ECO:0000313" key="2">
    <source>
        <dbReference type="Proteomes" id="UP000016487"/>
    </source>
</evidence>
<dbReference type="Gene3D" id="1.10.30.50">
    <property type="match status" value="1"/>
</dbReference>
<organism evidence="1 2">
    <name type="scientific">Pseudoalteromonas citrea</name>
    <dbReference type="NCBI Taxonomy" id="43655"/>
    <lineage>
        <taxon>Bacteria</taxon>
        <taxon>Pseudomonadati</taxon>
        <taxon>Pseudomonadota</taxon>
        <taxon>Gammaproteobacteria</taxon>
        <taxon>Alteromonadales</taxon>
        <taxon>Pseudoalteromonadaceae</taxon>
        <taxon>Pseudoalteromonas</taxon>
    </lineage>
</organism>
<evidence type="ECO:0008006" key="3">
    <source>
        <dbReference type="Google" id="ProtNLM"/>
    </source>
</evidence>
<accession>A0AAD4AFF6</accession>
<reference evidence="1" key="2">
    <citation type="submission" date="2015-03" db="EMBL/GenBank/DDBJ databases">
        <title>Genome sequence of Pseudoalteromonas citrea.</title>
        <authorList>
            <person name="Xie B.-B."/>
            <person name="Rong J.-C."/>
            <person name="Qin Q.-L."/>
            <person name="Zhang Y.-Z."/>
        </authorList>
    </citation>
    <scope>NUCLEOTIDE SEQUENCE</scope>
    <source>
        <strain evidence="1">DSM 8771</strain>
    </source>
</reference>
<dbReference type="AlphaFoldDB" id="A0AAD4AFF6"/>
<comment type="caution">
    <text evidence="1">The sequence shown here is derived from an EMBL/GenBank/DDBJ whole genome shotgun (WGS) entry which is preliminary data.</text>
</comment>
<gene>
    <name evidence="1" type="ORF">PCIT_b1045</name>
</gene>
<dbReference type="RefSeq" id="WP_010368125.1">
    <property type="nucleotide sequence ID" value="NZ_AHBZ03000027.1"/>
</dbReference>
<protein>
    <recommendedName>
        <fullName evidence="3">HNH endonuclease</fullName>
    </recommendedName>
</protein>
<reference evidence="1" key="1">
    <citation type="journal article" date="2012" name="J. Bacteriol.">
        <title>Genome sequences of type strains of seven species of the marine bacterium Pseudoalteromonas.</title>
        <authorList>
            <person name="Xie B.B."/>
            <person name="Shu Y.L."/>
            <person name="Qin Q.L."/>
            <person name="Rong J.C."/>
            <person name="Zhang X.Y."/>
            <person name="Chen X.L."/>
            <person name="Shi M."/>
            <person name="He H.L."/>
            <person name="Zhou B.C."/>
            <person name="Zhang Y.Z."/>
        </authorList>
    </citation>
    <scope>NUCLEOTIDE SEQUENCE</scope>
    <source>
        <strain evidence="1">DSM 8771</strain>
    </source>
</reference>
<dbReference type="EMBL" id="AHBZ03000027">
    <property type="protein sequence ID" value="KAF7764939.1"/>
    <property type="molecule type" value="Genomic_DNA"/>
</dbReference>
<sequence>MQYLNELLEELPCSWIDLATGCRKDNVNELIDISDELSRRYSLYEGLVSNYTLDLQSTEFNDHRDLLVEYYEKSPAALNRELLNRRNEHGLYLCPFCGNPKKPDTLDHFIPKVQWPEYSIFPNNLVPQCRGCAPIKGENYYCNEESTAKFIHPIYSDLLQRFRFKITVNFDEGNNRPIFAISLIKVLDAERSENERVIFHIKHLKIQQRIIKFCQEDYRRWKKRLSKTRFDLRVALQQRLSEIPENDWGRDWKTAFIKGLLDNENAIDYLHSLRPNPIQAPQLQVIEELEIE</sequence>